<dbReference type="Proteomes" id="UP000076154">
    <property type="component" value="Unassembled WGS sequence"/>
</dbReference>
<keyword evidence="2" id="KW-1185">Reference proteome</keyword>
<evidence type="ECO:0000313" key="1">
    <source>
        <dbReference type="EMBL" id="RDB15462.1"/>
    </source>
</evidence>
<gene>
    <name evidence="1" type="ORF">Hypma_004219</name>
</gene>
<reference evidence="1" key="1">
    <citation type="submission" date="2018-04" db="EMBL/GenBank/DDBJ databases">
        <title>Whole genome sequencing of Hypsizygus marmoreus.</title>
        <authorList>
            <person name="Choi I.-G."/>
            <person name="Min B."/>
            <person name="Kim J.-G."/>
            <person name="Kim S."/>
            <person name="Oh Y.-L."/>
            <person name="Kong W.-S."/>
            <person name="Park H."/>
            <person name="Jeong J."/>
            <person name="Song E.-S."/>
        </authorList>
    </citation>
    <scope>NUCLEOTIDE SEQUENCE [LARGE SCALE GENOMIC DNA]</scope>
    <source>
        <strain evidence="1">51987-8</strain>
    </source>
</reference>
<proteinExistence type="predicted"/>
<evidence type="ECO:0000313" key="2">
    <source>
        <dbReference type="Proteomes" id="UP000076154"/>
    </source>
</evidence>
<dbReference type="AlphaFoldDB" id="A0A369J240"/>
<protein>
    <recommendedName>
        <fullName evidence="3">Protein kinase domain-containing protein</fullName>
    </recommendedName>
</protein>
<name>A0A369J240_HYPMA</name>
<sequence>MVVNAKDTSNTSKERLPNLLNTDMTSVSSVTVQGLASSDSGPTDITLLRARSFPACRYSDVIRKVPPIPGWASATPPKGGCNIKLQLGERISVGRVGLVYNVDVLDITHPTTNSPPHLDLPPQLCIKVVKERHARSLAREAWFYEQLAHAESLAGVVTPRCFGFFLAELKKCFDAAGNPVTRVEPWAQCKPEEPWPNDTRLPDDVVDIHFRDEGGARKKSRWNRWEASPSDPLVCLLLLEKLGASCNDDKDEYMQDIHNMVYDLGYAGIVQGDVRYPNVLRAPVNDNSPLCPRHHRRHEWRLIDFDRAFKMHLTAAVPFDEELATLYQATHVGGPYFWDCL</sequence>
<dbReference type="OrthoDB" id="3067876at2759"/>
<dbReference type="EMBL" id="LUEZ02000158">
    <property type="protein sequence ID" value="RDB15462.1"/>
    <property type="molecule type" value="Genomic_DNA"/>
</dbReference>
<organism evidence="1 2">
    <name type="scientific">Hypsizygus marmoreus</name>
    <name type="common">White beech mushroom</name>
    <name type="synonym">Agaricus marmoreus</name>
    <dbReference type="NCBI Taxonomy" id="39966"/>
    <lineage>
        <taxon>Eukaryota</taxon>
        <taxon>Fungi</taxon>
        <taxon>Dikarya</taxon>
        <taxon>Basidiomycota</taxon>
        <taxon>Agaricomycotina</taxon>
        <taxon>Agaricomycetes</taxon>
        <taxon>Agaricomycetidae</taxon>
        <taxon>Agaricales</taxon>
        <taxon>Tricholomatineae</taxon>
        <taxon>Lyophyllaceae</taxon>
        <taxon>Hypsizygus</taxon>
    </lineage>
</organism>
<dbReference type="InParanoid" id="A0A369J240"/>
<comment type="caution">
    <text evidence="1">The sequence shown here is derived from an EMBL/GenBank/DDBJ whole genome shotgun (WGS) entry which is preliminary data.</text>
</comment>
<accession>A0A369J240</accession>
<evidence type="ECO:0008006" key="3">
    <source>
        <dbReference type="Google" id="ProtNLM"/>
    </source>
</evidence>